<reference evidence="1" key="1">
    <citation type="submission" date="2023-08" db="EMBL/GenBank/DDBJ databases">
        <title>Chromosome-level Genome Assembly of mud carp (Cirrhinus molitorella).</title>
        <authorList>
            <person name="Liu H."/>
        </authorList>
    </citation>
    <scope>NUCLEOTIDE SEQUENCE</scope>
    <source>
        <strain evidence="1">Prfri</strain>
        <tissue evidence="1">Muscle</tissue>
    </source>
</reference>
<protein>
    <submittedName>
        <fullName evidence="1">Uncharacterized protein</fullName>
    </submittedName>
</protein>
<keyword evidence="2" id="KW-1185">Reference proteome</keyword>
<dbReference type="EMBL" id="JAUYZG010000023">
    <property type="protein sequence ID" value="KAK2871370.1"/>
    <property type="molecule type" value="Genomic_DNA"/>
</dbReference>
<proteinExistence type="predicted"/>
<dbReference type="Proteomes" id="UP001187343">
    <property type="component" value="Unassembled WGS sequence"/>
</dbReference>
<sequence>MPDITNTNSEDFHFTGNRSSIKARERFAPPEPFIQAAVKWFFRRRPLQVQLFNGLREDAEELGIHTRGGGAGVLRWRGAGSCNEPNSSSVSEAAIDILSSSASSSLPPKDTMLLA</sequence>
<evidence type="ECO:0000313" key="1">
    <source>
        <dbReference type="EMBL" id="KAK2871370.1"/>
    </source>
</evidence>
<comment type="caution">
    <text evidence="1">The sequence shown here is derived from an EMBL/GenBank/DDBJ whole genome shotgun (WGS) entry which is preliminary data.</text>
</comment>
<accession>A0AA88TAM3</accession>
<evidence type="ECO:0000313" key="2">
    <source>
        <dbReference type="Proteomes" id="UP001187343"/>
    </source>
</evidence>
<gene>
    <name evidence="1" type="ORF">Q8A67_023897</name>
</gene>
<dbReference type="AlphaFoldDB" id="A0AA88TAM3"/>
<organism evidence="1 2">
    <name type="scientific">Cirrhinus molitorella</name>
    <name type="common">mud carp</name>
    <dbReference type="NCBI Taxonomy" id="172907"/>
    <lineage>
        <taxon>Eukaryota</taxon>
        <taxon>Metazoa</taxon>
        <taxon>Chordata</taxon>
        <taxon>Craniata</taxon>
        <taxon>Vertebrata</taxon>
        <taxon>Euteleostomi</taxon>
        <taxon>Actinopterygii</taxon>
        <taxon>Neopterygii</taxon>
        <taxon>Teleostei</taxon>
        <taxon>Ostariophysi</taxon>
        <taxon>Cypriniformes</taxon>
        <taxon>Cyprinidae</taxon>
        <taxon>Labeoninae</taxon>
        <taxon>Labeonini</taxon>
        <taxon>Cirrhinus</taxon>
    </lineage>
</organism>
<name>A0AA88TAM3_9TELE</name>